<dbReference type="PROSITE" id="PS00012">
    <property type="entry name" value="PHOSPHOPANTETHEINE"/>
    <property type="match status" value="2"/>
</dbReference>
<evidence type="ECO:0000256" key="10">
    <source>
        <dbReference type="SAM" id="MobiDB-lite"/>
    </source>
</evidence>
<dbReference type="GO" id="GO:0033068">
    <property type="term" value="P:macrolide biosynthetic process"/>
    <property type="evidence" value="ECO:0007669"/>
    <property type="project" value="UniProtKB-ARBA"/>
</dbReference>
<dbReference type="InterPro" id="IPR020843">
    <property type="entry name" value="ER"/>
</dbReference>
<name>A0A7L6B152_9ACTN</name>
<dbReference type="InterPro" id="IPR009081">
    <property type="entry name" value="PP-bd_ACP"/>
</dbReference>
<feature type="region of interest" description="C-terminal hotdog fold" evidence="9">
    <location>
        <begin position="2629"/>
        <end position="2771"/>
    </location>
</feature>
<evidence type="ECO:0000256" key="1">
    <source>
        <dbReference type="ARBA" id="ARBA00001957"/>
    </source>
</evidence>
<dbReference type="InterPro" id="IPR036299">
    <property type="entry name" value="Polyketide_synth_docking_sf"/>
</dbReference>
<feature type="region of interest" description="N-terminal hotdog fold" evidence="9">
    <location>
        <begin position="2491"/>
        <end position="2615"/>
    </location>
</feature>
<dbReference type="SUPFAM" id="SSF50129">
    <property type="entry name" value="GroES-like"/>
    <property type="match status" value="1"/>
</dbReference>
<dbReference type="InterPro" id="IPR020806">
    <property type="entry name" value="PKS_PP-bd"/>
</dbReference>
<gene>
    <name evidence="14" type="ORF">H1D33_20375</name>
</gene>
<evidence type="ECO:0000256" key="6">
    <source>
        <dbReference type="ARBA" id="ARBA00023194"/>
    </source>
</evidence>
<dbReference type="InterPro" id="IPR011032">
    <property type="entry name" value="GroES-like_sf"/>
</dbReference>
<proteinExistence type="predicted"/>
<organism evidence="14 15">
    <name type="scientific">Micromonospora robiginosa</name>
    <dbReference type="NCBI Taxonomy" id="2749844"/>
    <lineage>
        <taxon>Bacteria</taxon>
        <taxon>Bacillati</taxon>
        <taxon>Actinomycetota</taxon>
        <taxon>Actinomycetes</taxon>
        <taxon>Micromonosporales</taxon>
        <taxon>Micromonosporaceae</taxon>
        <taxon>Micromonospora</taxon>
    </lineage>
</organism>
<dbReference type="GO" id="GO:0016491">
    <property type="term" value="F:oxidoreductase activity"/>
    <property type="evidence" value="ECO:0007669"/>
    <property type="project" value="InterPro"/>
</dbReference>
<dbReference type="InterPro" id="IPR042104">
    <property type="entry name" value="PKS_dehydratase_sf"/>
</dbReference>
<dbReference type="CDD" id="cd05195">
    <property type="entry name" value="enoyl_red"/>
    <property type="match status" value="1"/>
</dbReference>
<dbReference type="SUPFAM" id="SSF47336">
    <property type="entry name" value="ACP-like"/>
    <property type="match status" value="2"/>
</dbReference>
<dbReference type="CDD" id="cd08952">
    <property type="entry name" value="KR_1_SDR_x"/>
    <property type="match status" value="1"/>
</dbReference>
<dbReference type="Pfam" id="PF00698">
    <property type="entry name" value="Acyl_transf_1"/>
    <property type="match status" value="2"/>
</dbReference>
<protein>
    <submittedName>
        <fullName evidence="14">Type I polyketide synthase</fullName>
    </submittedName>
</protein>
<evidence type="ECO:0000256" key="5">
    <source>
        <dbReference type="ARBA" id="ARBA00022679"/>
    </source>
</evidence>
<dbReference type="SUPFAM" id="SSF53901">
    <property type="entry name" value="Thiolase-like"/>
    <property type="match status" value="2"/>
</dbReference>
<dbReference type="InterPro" id="IPR057326">
    <property type="entry name" value="KR_dom"/>
</dbReference>
<dbReference type="PANTHER" id="PTHR43775:SF51">
    <property type="entry name" value="INACTIVE PHENOLPHTHIOCEROL SYNTHESIS POLYKETIDE SYNTHASE TYPE I PKS1-RELATED"/>
    <property type="match status" value="1"/>
</dbReference>
<dbReference type="InterPro" id="IPR014030">
    <property type="entry name" value="Ketoacyl_synth_N"/>
</dbReference>
<evidence type="ECO:0000256" key="4">
    <source>
        <dbReference type="ARBA" id="ARBA00022553"/>
    </source>
</evidence>
<dbReference type="SMART" id="SM00827">
    <property type="entry name" value="PKS_AT"/>
    <property type="match status" value="2"/>
</dbReference>
<dbReference type="InterPro" id="IPR032821">
    <property type="entry name" value="PKS_assoc"/>
</dbReference>
<dbReference type="InterPro" id="IPR016039">
    <property type="entry name" value="Thiolase-like"/>
</dbReference>
<dbReference type="SUPFAM" id="SSF101173">
    <property type="entry name" value="Docking domain B of the erythromycin polyketide synthase (DEBS)"/>
    <property type="match status" value="1"/>
</dbReference>
<dbReference type="InterPro" id="IPR020807">
    <property type="entry name" value="PKS_DH"/>
</dbReference>
<dbReference type="EMBL" id="CP059322">
    <property type="protein sequence ID" value="QLQ35709.1"/>
    <property type="molecule type" value="Genomic_DNA"/>
</dbReference>
<dbReference type="SUPFAM" id="SSF55048">
    <property type="entry name" value="Probable ACP-binding domain of malonyl-CoA ACP transacylase"/>
    <property type="match status" value="2"/>
</dbReference>
<dbReference type="GO" id="GO:0004315">
    <property type="term" value="F:3-oxoacyl-[acyl-carrier-protein] synthase activity"/>
    <property type="evidence" value="ECO:0007669"/>
    <property type="project" value="InterPro"/>
</dbReference>
<feature type="domain" description="Carrier" evidence="11">
    <location>
        <begin position="3620"/>
        <end position="3695"/>
    </location>
</feature>
<dbReference type="InterPro" id="IPR016035">
    <property type="entry name" value="Acyl_Trfase/lysoPLipase"/>
</dbReference>
<dbReference type="KEGG" id="mfeu:H1D33_20375"/>
<dbReference type="SUPFAM" id="SSF52151">
    <property type="entry name" value="FabD/lysophospholipase-like"/>
    <property type="match status" value="2"/>
</dbReference>
<dbReference type="InterPro" id="IPR014031">
    <property type="entry name" value="Ketoacyl_synth_C"/>
</dbReference>
<keyword evidence="3" id="KW-0596">Phosphopantetheine</keyword>
<dbReference type="Gene3D" id="3.40.50.11460">
    <property type="match status" value="1"/>
</dbReference>
<keyword evidence="15" id="KW-1185">Reference proteome</keyword>
<reference evidence="14 15" key="2">
    <citation type="journal article" date="2021" name="Mar. Drugs">
        <title>A New Micromonospora Strain with Antibiotic Activity Isolated from the Microbiome of a Mid-Atlantic Deep-Sea Sponge.</title>
        <authorList>
            <person name="Back C.R."/>
            <person name="Stennett H.L."/>
            <person name="Williams S.E."/>
            <person name="Wang L."/>
            <person name="Ojeda Gomez J."/>
            <person name="Abdulle O.M."/>
            <person name="Duffy T."/>
            <person name="Neal C."/>
            <person name="Mantell J."/>
            <person name="Jepson M.A."/>
            <person name="Hendry K.R."/>
            <person name="Powell D."/>
            <person name="Stach J.E.M."/>
            <person name="Essex-Lopresti A.E."/>
            <person name="Willis C.L."/>
            <person name="Curnow P."/>
            <person name="Race P.R."/>
        </authorList>
    </citation>
    <scope>NUCLEOTIDE SEQUENCE [LARGE SCALE GENOMIC DNA]</scope>
    <source>
        <strain evidence="14 15">28ISP2-46</strain>
    </source>
</reference>
<feature type="compositionally biased region" description="Basic and acidic residues" evidence="10">
    <location>
        <begin position="2809"/>
        <end position="2818"/>
    </location>
</feature>
<dbReference type="Gene3D" id="3.10.129.110">
    <property type="entry name" value="Polyketide synthase dehydratase"/>
    <property type="match status" value="1"/>
</dbReference>
<dbReference type="InterPro" id="IPR001227">
    <property type="entry name" value="Ac_transferase_dom_sf"/>
</dbReference>
<dbReference type="FunFam" id="3.90.180.10:FF:000032">
    <property type="entry name" value="Probable polyketide synthase pks1"/>
    <property type="match status" value="1"/>
</dbReference>
<keyword evidence="5" id="KW-0808">Transferase</keyword>
<evidence type="ECO:0000256" key="3">
    <source>
        <dbReference type="ARBA" id="ARBA00022450"/>
    </source>
</evidence>
<dbReference type="Proteomes" id="UP000510844">
    <property type="component" value="Chromosome"/>
</dbReference>
<dbReference type="PROSITE" id="PS00606">
    <property type="entry name" value="KS3_1"/>
    <property type="match status" value="2"/>
</dbReference>
<evidence type="ECO:0000259" key="11">
    <source>
        <dbReference type="PROSITE" id="PS50075"/>
    </source>
</evidence>
<feature type="active site" description="Proton acceptor; for dehydratase activity" evidence="9">
    <location>
        <position position="2523"/>
    </location>
</feature>
<dbReference type="InterPro" id="IPR018201">
    <property type="entry name" value="Ketoacyl_synth_AS"/>
</dbReference>
<dbReference type="SUPFAM" id="SSF51735">
    <property type="entry name" value="NAD(P)-binding Rossmann-fold domains"/>
    <property type="match status" value="5"/>
</dbReference>
<dbReference type="PROSITE" id="PS52004">
    <property type="entry name" value="KS3_2"/>
    <property type="match status" value="2"/>
</dbReference>
<feature type="region of interest" description="Disordered" evidence="10">
    <location>
        <begin position="2808"/>
        <end position="2849"/>
    </location>
</feature>
<sequence>MADTAVGTTGAAGDEARLRDYLTRVVTELHQTRQRLREVTAEESEPVAVVAMSCRYPGGISSPEELWRFVADGGDAIGDFPADRGWDLDLLHHPDPENAGTSYTAAGGFLADAGQFDAALFGVSPREAVAMDPQQRLLLEVTWELFERAGLAPLSLRGSRTGVFVGTSGQDYAAVLHRAPNAEGYVLTGTAASVVSGRLAYTFGLEGPAITVDTACSSSSVAVHLACQSLRERECGLAVAGGATVMATPGPFVEFSRQRGLAADGRCKSFAEAADGTGWSEGVGVLLLERLSDARRNGHPVLAVIRSSAVNQDGASNGLTAPNGPSQQRVIRAALAGAKLTPDLVDVVEAHGTGTTLGDPIEAQALLATYGQDRPADRPLLLGSVKSNLGHAQAAAGIAGIIKMIYAMRHGTVPATLHVDRPTPHVDWTAGAVRLVTETTPWPAVDRPRRAAVSSFGMSGTNTHIVLEQPVEETPPATPADRTGPVLLAGRTRTALRRQAERWARRLAADPDLAPADVAWTSVVSRSPLEHRAVVLAADRDELTAALDALADDRSAPPLVTGAAGQPGEVAFVFPGQGSQWVGMAAGLLDTAPVFAAKLTACAEALRPYVDWSLLDVLRGAPDAPSLDRVDVVQPALFAVGVSLAALWQSYGVQPSAVVGHSQGEIAAAYVAGGLTLDDAAAVVALRSRVIAELAGDGGMVSVATTADEATETITRWAGRTSLAAVNGPTAVVVSGDVAALDELVAHYESRDVRVRRVPVDYASHSAHVEPLRAQLLARLADVTPRSGTVRFRSTVTGDWLDTADLDAYYWYRNLRQTVGFDDAVRSLVDAGYRTFVEVSAHPVLTMAVQDSAEAAAGPGAATVTGTLRRDEGGLDRFHRSVAALHVAGTAVDWRPAFADRPGRLVDLPTYPFQRQHHWVPAGEPAAPAPAAALLDHRFWDAVDRADLDALRDTLAVDDAEAAESLRTLLPVLAGWRRRQQQHDQLDGWRYRIEWQAAPEPATAALSGTWLLAVPTGLDDDPAVAAVRAALTAAGADVRPLAVASDADRTALAAALTDATDADPSDADATDADGRVDVGGVVSLLSWATPADADPLLPGLAATLALTQALGDAELDAPLWLVTRNAVAAAAYDRGTDPAQGAVWGLGRVVGVEAPHRWGGLVDLPAEPDARAAGRLAALLAAPAGEDQLAVRGPGVLLRRLVRAPIGDRPPVRRFTPTGTVLVTGGTGGLGARAARWLAGAGAAHVALVSRRGPEAPGATELAAELRERGARVTVAACDLADRAAVAALLDRLRADGPPIRVVLHTAGLPQTTPLADVTAAELAEVTAGKVAGAAHLHDLLAGDELDAFVVYSSIAATWGSAGQAGYAAGNAYLDTLAQRRRADGLAGTAIAWGSWGEGGMHVADSDRALRRRGVPPMDADVAMSALRQALDHDDVTLTVADVDWSRFAPAYASARRRPLLEGVPEARAALDGGAPADDDADGGPAATLRARLAGLDPARREETLADLVRELAADVLGHADAAAIPATTAFRDLGFDSLTAVELRNRLVTATGRPLPTTLVFDHPTPVALARLLRDTLLGAEQTPAGTTVATVASDEEPVAVVSMACRFPGGVGDPEALWRIVADGVDTVGDFPADRGWDADTLVDPDAASAGTTYTDQGAFVHDAGHFDPVFFGISPREAAAMDPQQRLLLEASWEAIERAGVLPESLRGSRTGVFAGTNGQDYRALVLLAPDESFGGTDNAASVVSGRVSYALGLEGPAVSVDTGCSSSLVAFHLAVQALRRGECDVALTGGVTVMATPGLFVEFSRQRGLAADGRVKAFAAGADGTGWGEGVGVLMLERLSDARRNSHPVLAVVRGSAINQDGASNGLTAPNGPSQQRVIRAALADAGLSTSDVDVVEAHGTGTTLGDPIEAQAVLATYGQERAEPLLLGSIKSNLGHTQAAAGVAGVIKMILAMRHGVVPPTLHVDAPSDQVDWSAGAVELVTEARPWPAVDRPRRAAVSSFGISGTNAHVVIEQADEPDAGPVSAAPGLVDADVRLWPVSARTRAGVAAQAARLAAHLRADGPADPAAVAWSLATTRSTFAHRAAVVGVTGDELLAGLDALVSGTPAGNVVSASAVEHGPGPVFVFPGQGGQSVRMAAGLVGRCAPFDGRLAECQRAFAPFLDVDLVSVLTGADDAWLDRVEILQPVLFAVGVSLAEVWRAAGVEPSLVIGHSQGEMAAACVAGVLSLDDAARAVIRRAQALATLAGSGGMLAVDLPVDEVQARIEGVPGTVVAVLNGPGHVVVSGPPDTLAELRVRWEAEGVRAKPVPFNYASHNPAVEQIRDRMLTDLAGLAPQPGQVRMVSTVTGDWAEPESMDGGYWYTNLRQPVRFEQAVRTALAAGHRTFVEVSAHPVLTMPVTAILDDADTTGHTLSTLRRGDDDATRLLTSLATAHTVGLPVDLTRVLAPASAVDLPTYAFDRKRYWLTTTVRPAHDVASAGLHDAGHPLLSAALPVADDRTVVLTGRLSTRTHPWLADHVVGRTVVVPGTALADMVIRAGDEVDAGQVGDLTLISPLVLPATGAVQVQVRVGAPGDTGDRAVTLHSRPADDGDAEWTRHAEGLLLPQLPEPAPGPGEWPPAGAVEVDADLDAWYAGTAEAGLTYGPAFRCLRRVWRHGDEVYADVALPEAQAADASRFGLHPALFDAALHATGPTALLGTPAEAGSGWLPFTFRAVTLHAHGATRLRVTIRSLGPDTVAVTLADPAGRPVATVESLTFRPVAAGQDDAAAALRRTAVFHLDWTPLPATDDAATPARWALLTGHPAHADPAHADPAHAGLAGPAGNQAGPTGEDRDGVSGRDPAGLAGALSAAGHRVSVHPDLAALLAAVDGDDVPEIVVDLRGGPDPDPERVDADAHAAARDTLALVRQWLAEPRLADARLVLTTRGAVAAAPGEAPRDPARAAVWGLVRSAQSEHPGRFTLLDLDDAAATPGAVPAALASGEPQLALRDGAALTPRLVRARDAGVLTPPGDRQPWRLDVTEKGTLENLALLPVPVEAGAVPAGHVAVEMRASGLNFRDVVLALGMVPGQEVLGSEGAGVVREVGPGVTDLKPGDRVMGIFAGSFATVAVTDHRMVTRIPDGWSYAEAAGVPVVFLTAWYGLVELGRLTAGESVLVHAATGGVGMAAVQIARHLGAEVYGTASPGKWPVLRGTGLDDAHIASSRSLDFVDEFRARRDGRGVDVVLNSLAGAYVDASLRMLDRGGRFVEMGKTDPRDPARVAADHPGVSYQGFDLMAAGPATVGRMLAELMALFAAGALRPLPRRTWDVRRAPEAFRFLSQARHVGKLTLSIPPAPRLDGTVLVSGATGTLGALLCRHLVTAHGARHLLLVSRRGPDAEGADELLADLKAGGAEVQLVAADLADPDAVADVLSLVDKRHPLRVVVHTAGVVDDATVETLTPDRLAAVLRPKVDAAWNLHRATRDHELTAFVLYSAAAGLMGGPGQGNYAAGNAFLDALAEHRRASGLPAVSLVWGLWATASGITGHLGAVDRRRLERSGLVALTDHEALALFDATWRSERPTLMPAKISTPGAGGPVHPLLTALVRAGARRGAVTGADGGPAYAETLRGLSGDKRERALRDLVLAHVAVVLGVGDPTAVEPDRAFRELGFDSLTAVELRNRLGAATGLRLPATLVFDNPTPAALATHLATRIAVPDGAAGPAGGVGRDLDRLEAALAGLDPDDEAFRGITERLHGLLDRLTAREAAADDGDLESATTENIFDLIDRELETS</sequence>
<keyword evidence="6" id="KW-0045">Antibiotic biosynthesis</keyword>
<feature type="domain" description="PKS/mFAS DH" evidence="13">
    <location>
        <begin position="2491"/>
        <end position="2771"/>
    </location>
</feature>
<dbReference type="InterPro" id="IPR013968">
    <property type="entry name" value="PKS_KR"/>
</dbReference>
<accession>A0A7L6B152</accession>
<dbReference type="SMART" id="SM00826">
    <property type="entry name" value="PKS_DH"/>
    <property type="match status" value="1"/>
</dbReference>
<dbReference type="FunFam" id="3.40.366.10:FF:000002">
    <property type="entry name" value="Probable polyketide synthase 2"/>
    <property type="match status" value="1"/>
</dbReference>
<dbReference type="FunFam" id="3.40.47.10:FF:000019">
    <property type="entry name" value="Polyketide synthase type I"/>
    <property type="match status" value="2"/>
</dbReference>
<dbReference type="Pfam" id="PF21089">
    <property type="entry name" value="PKS_DH_N"/>
    <property type="match status" value="1"/>
</dbReference>
<comment type="cofactor">
    <cofactor evidence="1">
        <name>pantetheine 4'-phosphate</name>
        <dbReference type="ChEBI" id="CHEBI:47942"/>
    </cofactor>
</comment>
<dbReference type="Gene3D" id="3.40.366.10">
    <property type="entry name" value="Malonyl-Coenzyme A Acyl Carrier Protein, domain 2"/>
    <property type="match status" value="2"/>
</dbReference>
<dbReference type="Gene3D" id="3.90.180.10">
    <property type="entry name" value="Medium-chain alcohol dehydrogenases, catalytic domain"/>
    <property type="match status" value="1"/>
</dbReference>
<dbReference type="Gene3D" id="6.10.140.1830">
    <property type="match status" value="1"/>
</dbReference>
<dbReference type="FunFam" id="3.40.50.720:FF:000209">
    <property type="entry name" value="Polyketide synthase Pks12"/>
    <property type="match status" value="1"/>
</dbReference>
<evidence type="ECO:0000313" key="14">
    <source>
        <dbReference type="EMBL" id="QLQ35709.1"/>
    </source>
</evidence>
<dbReference type="Pfam" id="PF14765">
    <property type="entry name" value="PS-DH"/>
    <property type="match status" value="1"/>
</dbReference>
<dbReference type="Pfam" id="PF13602">
    <property type="entry name" value="ADH_zinc_N_2"/>
    <property type="match status" value="1"/>
</dbReference>
<dbReference type="PROSITE" id="PS50075">
    <property type="entry name" value="CARRIER"/>
    <property type="match status" value="2"/>
</dbReference>
<evidence type="ECO:0000256" key="7">
    <source>
        <dbReference type="ARBA" id="ARBA00023268"/>
    </source>
</evidence>
<feature type="domain" description="Ketosynthase family 3 (KS3)" evidence="12">
    <location>
        <begin position="1597"/>
        <end position="2019"/>
    </location>
</feature>
<dbReference type="Pfam" id="PF08659">
    <property type="entry name" value="KR"/>
    <property type="match status" value="2"/>
</dbReference>
<dbReference type="GO" id="GO:0031177">
    <property type="term" value="F:phosphopantetheine binding"/>
    <property type="evidence" value="ECO:0007669"/>
    <property type="project" value="InterPro"/>
</dbReference>
<dbReference type="InterPro" id="IPR006162">
    <property type="entry name" value="Ppantetheine_attach_site"/>
</dbReference>
<dbReference type="InterPro" id="IPR050091">
    <property type="entry name" value="PKS_NRPS_Biosynth_Enz"/>
</dbReference>
<dbReference type="SMART" id="SM00822">
    <property type="entry name" value="PKS_KR"/>
    <property type="match status" value="2"/>
</dbReference>
<dbReference type="Gene3D" id="3.40.50.720">
    <property type="entry name" value="NAD(P)-binding Rossmann-like Domain"/>
    <property type="match status" value="2"/>
</dbReference>
<dbReference type="InterPro" id="IPR041618">
    <property type="entry name" value="PKS_DE"/>
</dbReference>
<dbReference type="CDD" id="cd00833">
    <property type="entry name" value="PKS"/>
    <property type="match status" value="2"/>
</dbReference>
<dbReference type="Pfam" id="PF00550">
    <property type="entry name" value="PP-binding"/>
    <property type="match status" value="2"/>
</dbReference>
<dbReference type="InterPro" id="IPR036736">
    <property type="entry name" value="ACP-like_sf"/>
</dbReference>
<dbReference type="SMART" id="SM01294">
    <property type="entry name" value="PKS_PP_betabranch"/>
    <property type="match status" value="2"/>
</dbReference>
<dbReference type="GO" id="GO:0004312">
    <property type="term" value="F:fatty acid synthase activity"/>
    <property type="evidence" value="ECO:0007669"/>
    <property type="project" value="TreeGrafter"/>
</dbReference>
<dbReference type="PROSITE" id="PS52019">
    <property type="entry name" value="PKS_MFAS_DH"/>
    <property type="match status" value="1"/>
</dbReference>
<dbReference type="Pfam" id="PF18369">
    <property type="entry name" value="PKS_DE"/>
    <property type="match status" value="1"/>
</dbReference>
<feature type="domain" description="Carrier" evidence="11">
    <location>
        <begin position="1503"/>
        <end position="1578"/>
    </location>
</feature>
<feature type="compositionally biased region" description="Low complexity" evidence="10">
    <location>
        <begin position="2819"/>
        <end position="2828"/>
    </location>
</feature>
<dbReference type="InterPro" id="IPR014043">
    <property type="entry name" value="Acyl_transferase_dom"/>
</dbReference>
<keyword evidence="4" id="KW-0597">Phosphoprotein</keyword>
<evidence type="ECO:0000313" key="15">
    <source>
        <dbReference type="Proteomes" id="UP000510844"/>
    </source>
</evidence>
<dbReference type="InterPro" id="IPR049552">
    <property type="entry name" value="PKS_DH_N"/>
</dbReference>
<evidence type="ECO:0000256" key="2">
    <source>
        <dbReference type="ARBA" id="ARBA00004792"/>
    </source>
</evidence>
<dbReference type="FunFam" id="1.10.1200.10:FF:000007">
    <property type="entry name" value="Probable polyketide synthase pks17"/>
    <property type="match status" value="2"/>
</dbReference>
<dbReference type="Gene3D" id="1.10.1200.10">
    <property type="entry name" value="ACP-like"/>
    <property type="match status" value="2"/>
</dbReference>
<feature type="active site" description="Proton donor; for dehydratase activity" evidence="9">
    <location>
        <position position="2690"/>
    </location>
</feature>
<dbReference type="SMART" id="SM00829">
    <property type="entry name" value="PKS_ER"/>
    <property type="match status" value="1"/>
</dbReference>
<dbReference type="Gene3D" id="3.40.47.10">
    <property type="match status" value="2"/>
</dbReference>
<dbReference type="Gene3D" id="3.30.70.3290">
    <property type="match status" value="2"/>
</dbReference>
<dbReference type="Pfam" id="PF02801">
    <property type="entry name" value="Ketoacyl-synt_C"/>
    <property type="match status" value="2"/>
</dbReference>
<dbReference type="InterPro" id="IPR013154">
    <property type="entry name" value="ADH-like_N"/>
</dbReference>
<feature type="domain" description="Ketosynthase family 3 (KS3)" evidence="12">
    <location>
        <begin position="44"/>
        <end position="469"/>
    </location>
</feature>
<dbReference type="NCBIfam" id="NF045894">
    <property type="entry name" value="PKS_plus_SDR"/>
    <property type="match status" value="1"/>
</dbReference>
<dbReference type="InterPro" id="IPR016036">
    <property type="entry name" value="Malonyl_transacylase_ACP-bd"/>
</dbReference>
<dbReference type="Pfam" id="PF16197">
    <property type="entry name" value="KAsynt_C_assoc"/>
    <property type="match status" value="2"/>
</dbReference>
<keyword evidence="7" id="KW-0511">Multifunctional enzyme</keyword>
<evidence type="ECO:0000259" key="12">
    <source>
        <dbReference type="PROSITE" id="PS52004"/>
    </source>
</evidence>
<evidence type="ECO:0000256" key="8">
    <source>
        <dbReference type="ARBA" id="ARBA00023315"/>
    </source>
</evidence>
<evidence type="ECO:0000259" key="13">
    <source>
        <dbReference type="PROSITE" id="PS52019"/>
    </source>
</evidence>
<reference evidence="15" key="1">
    <citation type="submission" date="2020-07" db="EMBL/GenBank/DDBJ databases">
        <title>A new Micromonospora strain with potent antibiotic activity isolated from the microbiome of a mid-Atlantic deep-sea sponge.</title>
        <authorList>
            <person name="Back C.R."/>
            <person name="Stennett H.L."/>
            <person name="Williams S.E."/>
            <person name="Wang L."/>
            <person name="Ojeda Gomez J."/>
            <person name="Abdulle O.M."/>
            <person name="Duffy T."/>
            <person name="Hendry K.R."/>
            <person name="Powell D."/>
            <person name="Stach J.E."/>
            <person name="Essex-Lopresti A.E."/>
            <person name="Willis C.L."/>
            <person name="Curnow P."/>
            <person name="Race P.R."/>
        </authorList>
    </citation>
    <scope>NUCLEOTIDE SEQUENCE [LARGE SCALE GENOMIC DNA]</scope>
    <source>
        <strain evidence="15">28ISP2-46</strain>
    </source>
</reference>
<comment type="pathway">
    <text evidence="2">Antibiotic biosynthesis.</text>
</comment>
<dbReference type="SMART" id="SM00823">
    <property type="entry name" value="PKS_PP"/>
    <property type="match status" value="2"/>
</dbReference>
<dbReference type="Pfam" id="PF08990">
    <property type="entry name" value="Docking"/>
    <property type="match status" value="1"/>
</dbReference>
<evidence type="ECO:0000256" key="9">
    <source>
        <dbReference type="PROSITE-ProRule" id="PRU01363"/>
    </source>
</evidence>
<dbReference type="PANTHER" id="PTHR43775">
    <property type="entry name" value="FATTY ACID SYNTHASE"/>
    <property type="match status" value="1"/>
</dbReference>
<dbReference type="InterPro" id="IPR049900">
    <property type="entry name" value="PKS_mFAS_DH"/>
</dbReference>
<dbReference type="InterPro" id="IPR036291">
    <property type="entry name" value="NAD(P)-bd_dom_sf"/>
</dbReference>
<dbReference type="InterPro" id="IPR015083">
    <property type="entry name" value="NorB/c/GfsB-D-like_docking"/>
</dbReference>
<keyword evidence="8" id="KW-0012">Acyltransferase</keyword>
<dbReference type="SMART" id="SM00825">
    <property type="entry name" value="PKS_KS"/>
    <property type="match status" value="2"/>
</dbReference>
<dbReference type="GO" id="GO:0006633">
    <property type="term" value="P:fatty acid biosynthetic process"/>
    <property type="evidence" value="ECO:0007669"/>
    <property type="project" value="InterPro"/>
</dbReference>
<dbReference type="CDD" id="cd08956">
    <property type="entry name" value="KR_3_FAS_SDR_x"/>
    <property type="match status" value="1"/>
</dbReference>
<dbReference type="Pfam" id="PF00109">
    <property type="entry name" value="ketoacyl-synt"/>
    <property type="match status" value="2"/>
</dbReference>
<dbReference type="InterPro" id="IPR020841">
    <property type="entry name" value="PKS_Beta-ketoAc_synthase_dom"/>
</dbReference>
<dbReference type="InterPro" id="IPR049551">
    <property type="entry name" value="PKS_DH_C"/>
</dbReference>
<dbReference type="Pfam" id="PF08240">
    <property type="entry name" value="ADH_N"/>
    <property type="match status" value="1"/>
</dbReference>